<evidence type="ECO:0000256" key="1">
    <source>
        <dbReference type="SAM" id="Phobius"/>
    </source>
</evidence>
<keyword evidence="1" id="KW-0472">Membrane</keyword>
<proteinExistence type="predicted"/>
<dbReference type="AlphaFoldDB" id="A0A5C6U207"/>
<feature type="transmembrane region" description="Helical" evidence="1">
    <location>
        <begin position="35"/>
        <end position="59"/>
    </location>
</feature>
<organism evidence="3 4">
    <name type="scientific">Piscinibacter aquaticus</name>
    <dbReference type="NCBI Taxonomy" id="392597"/>
    <lineage>
        <taxon>Bacteria</taxon>
        <taxon>Pseudomonadati</taxon>
        <taxon>Pseudomonadota</taxon>
        <taxon>Betaproteobacteria</taxon>
        <taxon>Burkholderiales</taxon>
        <taxon>Sphaerotilaceae</taxon>
        <taxon>Piscinibacter</taxon>
    </lineage>
</organism>
<protein>
    <submittedName>
        <fullName evidence="3">DUF4401 domain-containing protein</fullName>
    </submittedName>
</protein>
<feature type="domain" description="DUF4401" evidence="2">
    <location>
        <begin position="32"/>
        <end position="104"/>
    </location>
</feature>
<accession>A0A5C6U207</accession>
<dbReference type="Pfam" id="PF14351">
    <property type="entry name" value="DUF4401"/>
    <property type="match status" value="1"/>
</dbReference>
<evidence type="ECO:0000313" key="3">
    <source>
        <dbReference type="EMBL" id="TXC65971.1"/>
    </source>
</evidence>
<evidence type="ECO:0000313" key="4">
    <source>
        <dbReference type="Proteomes" id="UP000321832"/>
    </source>
</evidence>
<dbReference type="EMBL" id="VOPW01000001">
    <property type="protein sequence ID" value="TXC65971.1"/>
    <property type="molecule type" value="Genomic_DNA"/>
</dbReference>
<dbReference type="Proteomes" id="UP000321832">
    <property type="component" value="Unassembled WGS sequence"/>
</dbReference>
<name>A0A5C6U207_9BURK</name>
<keyword evidence="1" id="KW-1133">Transmembrane helix</keyword>
<dbReference type="InterPro" id="IPR025513">
    <property type="entry name" value="DUF4401"/>
</dbReference>
<keyword evidence="4" id="KW-1185">Reference proteome</keyword>
<comment type="caution">
    <text evidence="3">The sequence shown here is derived from an EMBL/GenBank/DDBJ whole genome shotgun (WGS) entry which is preliminary data.</text>
</comment>
<sequence length="126" mass="12982">MSAARLDAIVDAARRQGLLPADAVAPPDATRPWPVVLLTALGAWLAAIPLLGVVGLLLGDLISRSIGPYFVGVLTIAGATVVLRSRDVPLFVEQLALPALLVGVVRSASASSATPAPRPVPCCSRW</sequence>
<gene>
    <name evidence="3" type="ORF">FSC37_08500</name>
</gene>
<feature type="transmembrane region" description="Helical" evidence="1">
    <location>
        <begin position="66"/>
        <end position="83"/>
    </location>
</feature>
<keyword evidence="1" id="KW-0812">Transmembrane</keyword>
<evidence type="ECO:0000259" key="2">
    <source>
        <dbReference type="Pfam" id="PF14351"/>
    </source>
</evidence>
<reference evidence="3 4" key="1">
    <citation type="submission" date="2019-08" db="EMBL/GenBank/DDBJ databases">
        <authorList>
            <person name="Khan S.A."/>
            <person name="Jeon C.O."/>
            <person name="Jeong S.E."/>
        </authorList>
    </citation>
    <scope>NUCLEOTIDE SEQUENCE [LARGE SCALE GENOMIC DNA]</scope>
    <source>
        <strain evidence="4">IMCC1728</strain>
    </source>
</reference>